<feature type="compositionally biased region" description="Polar residues" evidence="3">
    <location>
        <begin position="149"/>
        <end position="158"/>
    </location>
</feature>
<keyword evidence="2" id="KW-0012">Acyltransferase</keyword>
<name>A0AAN6RLB1_9PLEO</name>
<feature type="signal peptide" evidence="4">
    <location>
        <begin position="1"/>
        <end position="23"/>
    </location>
</feature>
<dbReference type="EMBL" id="WVTA01000002">
    <property type="protein sequence ID" value="KAK3215947.1"/>
    <property type="molecule type" value="Genomic_DNA"/>
</dbReference>
<dbReference type="PANTHER" id="PTHR43800:SF1">
    <property type="entry name" value="PEPTIDYL-LYSINE N-ACETYLTRANSFERASE YJAB"/>
    <property type="match status" value="1"/>
</dbReference>
<evidence type="ECO:0000256" key="2">
    <source>
        <dbReference type="ARBA" id="ARBA00023315"/>
    </source>
</evidence>
<evidence type="ECO:0000256" key="4">
    <source>
        <dbReference type="SAM" id="SignalP"/>
    </source>
</evidence>
<dbReference type="SUPFAM" id="SSF55729">
    <property type="entry name" value="Acyl-CoA N-acyltransferases (Nat)"/>
    <property type="match status" value="1"/>
</dbReference>
<evidence type="ECO:0000259" key="5">
    <source>
        <dbReference type="PROSITE" id="PS51186"/>
    </source>
</evidence>
<feature type="domain" description="N-acetyltransferase" evidence="5">
    <location>
        <begin position="359"/>
        <end position="518"/>
    </location>
</feature>
<dbReference type="AlphaFoldDB" id="A0AAN6RLB1"/>
<reference evidence="6 7" key="1">
    <citation type="submission" date="2021-02" db="EMBL/GenBank/DDBJ databases">
        <title>Genome assembly of Pseudopithomyces chartarum.</title>
        <authorList>
            <person name="Jauregui R."/>
            <person name="Singh J."/>
            <person name="Voisey C."/>
        </authorList>
    </citation>
    <scope>NUCLEOTIDE SEQUENCE [LARGE SCALE GENOMIC DNA]</scope>
    <source>
        <strain evidence="6 7">AGR01</strain>
    </source>
</reference>
<keyword evidence="4" id="KW-0732">Signal</keyword>
<dbReference type="Proteomes" id="UP001280581">
    <property type="component" value="Unassembled WGS sequence"/>
</dbReference>
<dbReference type="Gene3D" id="3.40.630.30">
    <property type="match status" value="1"/>
</dbReference>
<organism evidence="6 7">
    <name type="scientific">Pseudopithomyces chartarum</name>
    <dbReference type="NCBI Taxonomy" id="1892770"/>
    <lineage>
        <taxon>Eukaryota</taxon>
        <taxon>Fungi</taxon>
        <taxon>Dikarya</taxon>
        <taxon>Ascomycota</taxon>
        <taxon>Pezizomycotina</taxon>
        <taxon>Dothideomycetes</taxon>
        <taxon>Pleosporomycetidae</taxon>
        <taxon>Pleosporales</taxon>
        <taxon>Massarineae</taxon>
        <taxon>Didymosphaeriaceae</taxon>
        <taxon>Pseudopithomyces</taxon>
    </lineage>
</organism>
<dbReference type="InterPro" id="IPR016181">
    <property type="entry name" value="Acyl_CoA_acyltransferase"/>
</dbReference>
<keyword evidence="1" id="KW-0808">Transferase</keyword>
<evidence type="ECO:0000256" key="1">
    <source>
        <dbReference type="ARBA" id="ARBA00022679"/>
    </source>
</evidence>
<feature type="compositionally biased region" description="Gly residues" evidence="3">
    <location>
        <begin position="32"/>
        <end position="46"/>
    </location>
</feature>
<evidence type="ECO:0000313" key="6">
    <source>
        <dbReference type="EMBL" id="KAK3215947.1"/>
    </source>
</evidence>
<sequence length="534" mass="58107">MIVHASFIVHTILLANFGLTTLAEIVPRAGGAGGAGGRPSTGGGKGNRNKPGTHVGSDGVSGGKLSGLRRFPKPRIESDGELIEDDDAASVFSIRTYREDEQVLFENFEGATLPFFSKMYDFFYAKETYLQTKDAYADATEKKNPFPNGKSSRPTGSGLTFRATVGSSPEDRRTITSKWDPAQPTDSCYQWSSLHDYCDGAGQECACTSSRFYVPDQYNSIAADCARVTTKCSDDADAAATDIAWCEIGQSAASYSNYCNEDKKTVKFAARADVDAAEPTSPPDSMSSPDDNPPPSSPDNEPEVEDTPTSKETSTSTTTSTTDETSTPDSVTSSYSPTETVDICTLSLVDDSQSLEMTFTLRRATEQDLSALNAIEISAASVFERIPELADLKTFHSSPEQIQKWFSNGRIYVAEDLGKVVGFVAAVPMDTAIYIAEISTVVESQGKGVGSALFGAVTKWAREESVLAKSKPRISLTTYREVPWNAPWYRKLGFKEVDAATIGPKHNAKMLYDEEERSLVRPGYTRCCMLWEER</sequence>
<feature type="region of interest" description="Disordered" evidence="3">
    <location>
        <begin position="274"/>
        <end position="337"/>
    </location>
</feature>
<dbReference type="CDD" id="cd04301">
    <property type="entry name" value="NAT_SF"/>
    <property type="match status" value="1"/>
</dbReference>
<dbReference type="InterPro" id="IPR000182">
    <property type="entry name" value="GNAT_dom"/>
</dbReference>
<accession>A0AAN6RLB1</accession>
<comment type="caution">
    <text evidence="6">The sequence shown here is derived from an EMBL/GenBank/DDBJ whole genome shotgun (WGS) entry which is preliminary data.</text>
</comment>
<proteinExistence type="predicted"/>
<dbReference type="PANTHER" id="PTHR43800">
    <property type="entry name" value="PEPTIDYL-LYSINE N-ACETYLTRANSFERASE YJAB"/>
    <property type="match status" value="1"/>
</dbReference>
<dbReference type="PROSITE" id="PS51186">
    <property type="entry name" value="GNAT"/>
    <property type="match status" value="1"/>
</dbReference>
<feature type="region of interest" description="Disordered" evidence="3">
    <location>
        <begin position="141"/>
        <end position="181"/>
    </location>
</feature>
<keyword evidence="7" id="KW-1185">Reference proteome</keyword>
<evidence type="ECO:0000313" key="7">
    <source>
        <dbReference type="Proteomes" id="UP001280581"/>
    </source>
</evidence>
<dbReference type="Pfam" id="PF13508">
    <property type="entry name" value="Acetyltransf_7"/>
    <property type="match status" value="1"/>
</dbReference>
<feature type="compositionally biased region" description="Low complexity" evidence="3">
    <location>
        <begin position="310"/>
        <end position="334"/>
    </location>
</feature>
<feature type="chain" id="PRO_5043023741" description="N-acetyltransferase domain-containing protein" evidence="4">
    <location>
        <begin position="24"/>
        <end position="534"/>
    </location>
</feature>
<feature type="region of interest" description="Disordered" evidence="3">
    <location>
        <begin position="32"/>
        <end position="71"/>
    </location>
</feature>
<evidence type="ECO:0000256" key="3">
    <source>
        <dbReference type="SAM" id="MobiDB-lite"/>
    </source>
</evidence>
<protein>
    <recommendedName>
        <fullName evidence="5">N-acetyltransferase domain-containing protein</fullName>
    </recommendedName>
</protein>
<dbReference type="GO" id="GO:0016747">
    <property type="term" value="F:acyltransferase activity, transferring groups other than amino-acyl groups"/>
    <property type="evidence" value="ECO:0007669"/>
    <property type="project" value="InterPro"/>
</dbReference>
<gene>
    <name evidence="6" type="ORF">GRF29_8g1639312</name>
</gene>